<dbReference type="EMBL" id="JBHUDL010000010">
    <property type="protein sequence ID" value="MFD1635097.1"/>
    <property type="molecule type" value="Genomic_DNA"/>
</dbReference>
<keyword evidence="2" id="KW-0378">Hydrolase</keyword>
<proteinExistence type="predicted"/>
<keyword evidence="2" id="KW-0255">Endonuclease</keyword>
<gene>
    <name evidence="2" type="ORF">ACFSBJ_15305</name>
</gene>
<dbReference type="AlphaFoldDB" id="A0ABD6D3P4"/>
<dbReference type="Gene3D" id="1.10.30.50">
    <property type="match status" value="1"/>
</dbReference>
<reference evidence="2 3" key="1">
    <citation type="journal article" date="2019" name="Int. J. Syst. Evol. Microbiol.">
        <title>The Global Catalogue of Microorganisms (GCM) 10K type strain sequencing project: providing services to taxonomists for standard genome sequencing and annotation.</title>
        <authorList>
            <consortium name="The Broad Institute Genomics Platform"/>
            <consortium name="The Broad Institute Genome Sequencing Center for Infectious Disease"/>
            <person name="Wu L."/>
            <person name="Ma J."/>
        </authorList>
    </citation>
    <scope>NUCLEOTIDE SEQUENCE [LARGE SCALE GENOMIC DNA]</scope>
    <source>
        <strain evidence="2 3">CGMCC 1.10594</strain>
    </source>
</reference>
<keyword evidence="2" id="KW-0540">Nuclease</keyword>
<dbReference type="CDD" id="cd00085">
    <property type="entry name" value="HNHc"/>
    <property type="match status" value="1"/>
</dbReference>
<feature type="domain" description="HNH nuclease" evidence="1">
    <location>
        <begin position="32"/>
        <end position="87"/>
    </location>
</feature>
<sequence>MQAPHSAQPNYFDSQNYNVKCMSRPLPSDWTKRRREVLRRDDYMCRHCERHEEMRGVSLEVHHIVPRSRGGSHEKYNLVTMCQHCHDRTHNGNVRTPDDHLAYIDRLKEEVRSFQWRHGNITDIDPRSIAKTVAGSLPDPASIKNHTSLRNTVSDPPPRTFPNFILDVGKHVTEREASCAE</sequence>
<evidence type="ECO:0000313" key="2">
    <source>
        <dbReference type="EMBL" id="MFD1635097.1"/>
    </source>
</evidence>
<dbReference type="InterPro" id="IPR052892">
    <property type="entry name" value="NA-targeting_endonuclease"/>
</dbReference>
<dbReference type="PANTHER" id="PTHR33877">
    <property type="entry name" value="SLL1193 PROTEIN"/>
    <property type="match status" value="1"/>
</dbReference>
<dbReference type="SMART" id="SM00507">
    <property type="entry name" value="HNHc"/>
    <property type="match status" value="1"/>
</dbReference>
<dbReference type="RefSeq" id="WP_379824126.1">
    <property type="nucleotide sequence ID" value="NZ_CP187151.1"/>
</dbReference>
<accession>A0ABD6D3P4</accession>
<protein>
    <submittedName>
        <fullName evidence="2">HNH endonuclease</fullName>
    </submittedName>
</protein>
<dbReference type="InterPro" id="IPR003615">
    <property type="entry name" value="HNH_nuc"/>
</dbReference>
<comment type="caution">
    <text evidence="2">The sequence shown here is derived from an EMBL/GenBank/DDBJ whole genome shotgun (WGS) entry which is preliminary data.</text>
</comment>
<name>A0ABD6D3P4_9EURY</name>
<dbReference type="GO" id="GO:0004519">
    <property type="term" value="F:endonuclease activity"/>
    <property type="evidence" value="ECO:0007669"/>
    <property type="project" value="UniProtKB-KW"/>
</dbReference>
<keyword evidence="3" id="KW-1185">Reference proteome</keyword>
<evidence type="ECO:0000259" key="1">
    <source>
        <dbReference type="SMART" id="SM00507"/>
    </source>
</evidence>
<dbReference type="Proteomes" id="UP001597075">
    <property type="component" value="Unassembled WGS sequence"/>
</dbReference>
<organism evidence="2 3">
    <name type="scientific">Haloplanus ruber</name>
    <dbReference type="NCBI Taxonomy" id="869892"/>
    <lineage>
        <taxon>Archaea</taxon>
        <taxon>Methanobacteriati</taxon>
        <taxon>Methanobacteriota</taxon>
        <taxon>Stenosarchaea group</taxon>
        <taxon>Halobacteria</taxon>
        <taxon>Halobacteriales</taxon>
        <taxon>Haloferacaceae</taxon>
        <taxon>Haloplanus</taxon>
    </lineage>
</organism>
<evidence type="ECO:0000313" key="3">
    <source>
        <dbReference type="Proteomes" id="UP001597075"/>
    </source>
</evidence>
<dbReference type="InterPro" id="IPR002711">
    <property type="entry name" value="HNH"/>
</dbReference>
<dbReference type="PANTHER" id="PTHR33877:SF2">
    <property type="entry name" value="OS07G0170200 PROTEIN"/>
    <property type="match status" value="1"/>
</dbReference>
<dbReference type="Pfam" id="PF01844">
    <property type="entry name" value="HNH"/>
    <property type="match status" value="1"/>
</dbReference>